<accession>A0A9Q3ERK0</accession>
<protein>
    <submittedName>
        <fullName evidence="1">Uncharacterized protein</fullName>
    </submittedName>
</protein>
<organism evidence="1 2">
    <name type="scientific">Austropuccinia psidii MF-1</name>
    <dbReference type="NCBI Taxonomy" id="1389203"/>
    <lineage>
        <taxon>Eukaryota</taxon>
        <taxon>Fungi</taxon>
        <taxon>Dikarya</taxon>
        <taxon>Basidiomycota</taxon>
        <taxon>Pucciniomycotina</taxon>
        <taxon>Pucciniomycetes</taxon>
        <taxon>Pucciniales</taxon>
        <taxon>Sphaerophragmiaceae</taxon>
        <taxon>Austropuccinia</taxon>
    </lineage>
</organism>
<sequence>MKFSPINKSSIPDQLGNADLSIKPNDLAIPVSNSTFDPQVSLAEFIVQTDHSLSPKSHIIPLDETNHSLPSIQPLVDQKLQVYSQLVKKNSKPMENIETHLVEKDVVKQAKDDVLPEPVPQPMACNGIRAIGDGLDEGLALVNLGANAFDYEMMAEEIDGILDLIGMKGSLLMLD</sequence>
<dbReference type="AlphaFoldDB" id="A0A9Q3ERK0"/>
<comment type="caution">
    <text evidence="1">The sequence shown here is derived from an EMBL/GenBank/DDBJ whole genome shotgun (WGS) entry which is preliminary data.</text>
</comment>
<name>A0A9Q3ERK0_9BASI</name>
<keyword evidence="2" id="KW-1185">Reference proteome</keyword>
<evidence type="ECO:0000313" key="2">
    <source>
        <dbReference type="Proteomes" id="UP000765509"/>
    </source>
</evidence>
<proteinExistence type="predicted"/>
<evidence type="ECO:0000313" key="1">
    <source>
        <dbReference type="EMBL" id="MBW0527056.1"/>
    </source>
</evidence>
<reference evidence="1" key="1">
    <citation type="submission" date="2021-03" db="EMBL/GenBank/DDBJ databases">
        <title>Draft genome sequence of rust myrtle Austropuccinia psidii MF-1, a brazilian biotype.</title>
        <authorList>
            <person name="Quecine M.C."/>
            <person name="Pachon D.M.R."/>
            <person name="Bonatelli M.L."/>
            <person name="Correr F.H."/>
            <person name="Franceschini L.M."/>
            <person name="Leite T.F."/>
            <person name="Margarido G.R.A."/>
            <person name="Almeida C.A."/>
            <person name="Ferrarezi J.A."/>
            <person name="Labate C.A."/>
        </authorList>
    </citation>
    <scope>NUCLEOTIDE SEQUENCE</scope>
    <source>
        <strain evidence="1">MF-1</strain>
    </source>
</reference>
<gene>
    <name evidence="1" type="ORF">O181_066771</name>
</gene>
<dbReference type="Proteomes" id="UP000765509">
    <property type="component" value="Unassembled WGS sequence"/>
</dbReference>
<dbReference type="EMBL" id="AVOT02033187">
    <property type="protein sequence ID" value="MBW0527056.1"/>
    <property type="molecule type" value="Genomic_DNA"/>
</dbReference>